<protein>
    <submittedName>
        <fullName evidence="2">Cytochrome P450</fullName>
    </submittedName>
</protein>
<organism evidence="1 2">
    <name type="scientific">Panagrolaimus sp. JU765</name>
    <dbReference type="NCBI Taxonomy" id="591449"/>
    <lineage>
        <taxon>Eukaryota</taxon>
        <taxon>Metazoa</taxon>
        <taxon>Ecdysozoa</taxon>
        <taxon>Nematoda</taxon>
        <taxon>Chromadorea</taxon>
        <taxon>Rhabditida</taxon>
        <taxon>Tylenchina</taxon>
        <taxon>Panagrolaimomorpha</taxon>
        <taxon>Panagrolaimoidea</taxon>
        <taxon>Panagrolaimidae</taxon>
        <taxon>Panagrolaimus</taxon>
    </lineage>
</organism>
<dbReference type="Proteomes" id="UP000887576">
    <property type="component" value="Unplaced"/>
</dbReference>
<proteinExistence type="predicted"/>
<sequence length="424" mass="48232">MIEPMAPDAHHAAFVHVFGARGQRWKRIRTLTSVALKASQLKSFLPIITEQTDDFIDFLKHEMKLAADQNNNQENCEIQLDVHRLLQKLTATVIGRAALGLERRPFNDESQHFKLFKKLFGNEPNVLLDSESVQWLTPNSTKLWVDLQTLWSKNESPIEQLNSHIGTLLKSKVKGKDSVDFLQQFKNVENVEFVHSENAPESSDDGFQDIGKIRVQPVLATGEIISQTRFLSIAGFDTTANTLTFALLLLGENPEVLERVQKEVDSFPDNLQYESLSKAEYLHCVILETLRLFPHASMLQSRLCMEDCHLPDGTVIPKGVGVLFDTWGLQRDPEYWDEPEKFIPERHGSTALCLDFFTPFGVGQRQCIGMRFALMELKAVLIRFLKQFTVTLPPGTSSKNVYVALRDTGTVWPSQLKLCFKKRF</sequence>
<accession>A0AC34Q9Y9</accession>
<evidence type="ECO:0000313" key="2">
    <source>
        <dbReference type="WBParaSite" id="JU765_v2.g14528.t1"/>
    </source>
</evidence>
<reference evidence="2" key="1">
    <citation type="submission" date="2022-11" db="UniProtKB">
        <authorList>
            <consortium name="WormBaseParasite"/>
        </authorList>
    </citation>
    <scope>IDENTIFICATION</scope>
</reference>
<dbReference type="WBParaSite" id="JU765_v2.g14528.t1">
    <property type="protein sequence ID" value="JU765_v2.g14528.t1"/>
    <property type="gene ID" value="JU765_v2.g14528"/>
</dbReference>
<evidence type="ECO:0000313" key="1">
    <source>
        <dbReference type="Proteomes" id="UP000887576"/>
    </source>
</evidence>
<name>A0AC34Q9Y9_9BILA</name>